<keyword evidence="4" id="KW-1185">Reference proteome</keyword>
<proteinExistence type="inferred from homology"/>
<dbReference type="SUPFAM" id="SSF54211">
    <property type="entry name" value="Ribosomal protein S5 domain 2-like"/>
    <property type="match status" value="1"/>
</dbReference>
<dbReference type="RefSeq" id="WP_182484335.1">
    <property type="nucleotide sequence ID" value="NZ_JACGWU010000002.1"/>
</dbReference>
<dbReference type="InterPro" id="IPR003593">
    <property type="entry name" value="AAA+_ATPase"/>
</dbReference>
<dbReference type="InterPro" id="IPR025158">
    <property type="entry name" value="Mg_chelat-rel_C"/>
</dbReference>
<dbReference type="Pfam" id="PF13541">
    <property type="entry name" value="ChlI"/>
    <property type="match status" value="1"/>
</dbReference>
<dbReference type="EMBL" id="JACGWU010000002">
    <property type="protein sequence ID" value="MBA8828888.1"/>
    <property type="molecule type" value="Genomic_DNA"/>
</dbReference>
<dbReference type="GO" id="GO:0005524">
    <property type="term" value="F:ATP binding"/>
    <property type="evidence" value="ECO:0007669"/>
    <property type="project" value="InterPro"/>
</dbReference>
<feature type="domain" description="AAA+ ATPase" evidence="2">
    <location>
        <begin position="219"/>
        <end position="402"/>
    </location>
</feature>
<dbReference type="AlphaFoldDB" id="A0A7W3PP61"/>
<evidence type="ECO:0000256" key="1">
    <source>
        <dbReference type="ARBA" id="ARBA00006354"/>
    </source>
</evidence>
<gene>
    <name evidence="3" type="ORF">FB555_000986</name>
</gene>
<dbReference type="InterPro" id="IPR045006">
    <property type="entry name" value="CHLI-like"/>
</dbReference>
<dbReference type="InterPro" id="IPR027417">
    <property type="entry name" value="P-loop_NTPase"/>
</dbReference>
<dbReference type="SUPFAM" id="SSF52540">
    <property type="entry name" value="P-loop containing nucleoside triphosphate hydrolases"/>
    <property type="match status" value="1"/>
</dbReference>
<reference evidence="3 4" key="1">
    <citation type="submission" date="2020-07" db="EMBL/GenBank/DDBJ databases">
        <title>Sequencing the genomes of 1000 actinobacteria strains.</title>
        <authorList>
            <person name="Klenk H.-P."/>
        </authorList>
    </citation>
    <scope>NUCLEOTIDE SEQUENCE [LARGE SCALE GENOMIC DNA]</scope>
    <source>
        <strain evidence="3 4">DSM 23737</strain>
    </source>
</reference>
<dbReference type="Proteomes" id="UP000524237">
    <property type="component" value="Unassembled WGS sequence"/>
</dbReference>
<dbReference type="CDD" id="cd00009">
    <property type="entry name" value="AAA"/>
    <property type="match status" value="1"/>
</dbReference>
<dbReference type="Pfam" id="PF13335">
    <property type="entry name" value="Mg_chelatase_C"/>
    <property type="match status" value="1"/>
</dbReference>
<dbReference type="InterPro" id="IPR004482">
    <property type="entry name" value="Mg_chelat-rel"/>
</dbReference>
<dbReference type="Gene3D" id="3.30.230.10">
    <property type="match status" value="1"/>
</dbReference>
<organism evidence="3 4">
    <name type="scientific">Alpinimonas psychrophila</name>
    <dbReference type="NCBI Taxonomy" id="748908"/>
    <lineage>
        <taxon>Bacteria</taxon>
        <taxon>Bacillati</taxon>
        <taxon>Actinomycetota</taxon>
        <taxon>Actinomycetes</taxon>
        <taxon>Micrococcales</taxon>
        <taxon>Microbacteriaceae</taxon>
        <taxon>Alpinimonas</taxon>
    </lineage>
</organism>
<name>A0A7W3PP61_9MICO</name>
<dbReference type="PANTHER" id="PTHR32039:SF7">
    <property type="entry name" value="COMPETENCE PROTEIN COMM"/>
    <property type="match status" value="1"/>
</dbReference>
<sequence length="515" mass="53886">MSIGRTYAIALSGMSGTIVEIEADLANGLPGLSLIGLPDRALGEAAERVRSAVVNSGYKLAPRRLTVNLSPAALPKRGSGFDLGIALACLAAGGVLNSGSIEDVVHIGELSLDGRLRPTGGVLPAVIAARASGRTRIMVPIANAAEATLVPGMTVIPVASLREAAMAHGARAAAPTSWVELPALLSQNPIVAEEEDPLDLSDVVGNNDAIEALIVAAAGGHHLLMSGPPGAGKTMLAMRLPGILPNLSEAAALDVASIRSLVGHSLGNALPTRPPWEAPHHTTTTAAMIGGGSGMIRPGSAARASHGVLFLDEAPEFPASVLDALRQPLESGLVSIHRANAVATFPASFQLVLAANPCPCGNYGSNETDCVCPPSARRRYLARLSGPLTDRIDIQLRVRRLSLVALRLDATPRYSTGEARQRVFDARARTADRLQATPWRTNAQVSGPYLRSPENRLPSHVTASLDRALERGGLTMRGYDRVLKLAWTIADLDGTDRPGIDQVGRALYLRKGMTP</sequence>
<dbReference type="InterPro" id="IPR020568">
    <property type="entry name" value="Ribosomal_Su5_D2-typ_SF"/>
</dbReference>
<evidence type="ECO:0000313" key="4">
    <source>
        <dbReference type="Proteomes" id="UP000524237"/>
    </source>
</evidence>
<protein>
    <submittedName>
        <fullName evidence="3">Magnesium chelatase family protein</fullName>
    </submittedName>
</protein>
<evidence type="ECO:0000313" key="3">
    <source>
        <dbReference type="EMBL" id="MBA8828888.1"/>
    </source>
</evidence>
<dbReference type="SMART" id="SM00382">
    <property type="entry name" value="AAA"/>
    <property type="match status" value="1"/>
</dbReference>
<dbReference type="InterPro" id="IPR014721">
    <property type="entry name" value="Ribsml_uS5_D2-typ_fold_subgr"/>
</dbReference>
<evidence type="ECO:0000259" key="2">
    <source>
        <dbReference type="SMART" id="SM00382"/>
    </source>
</evidence>
<dbReference type="InterPro" id="IPR000523">
    <property type="entry name" value="Mg_chelatse_chII-like_cat_dom"/>
</dbReference>
<dbReference type="Gene3D" id="3.40.50.300">
    <property type="entry name" value="P-loop containing nucleotide triphosphate hydrolases"/>
    <property type="match status" value="1"/>
</dbReference>
<dbReference type="NCBIfam" id="TIGR00368">
    <property type="entry name" value="YifB family Mg chelatase-like AAA ATPase"/>
    <property type="match status" value="1"/>
</dbReference>
<comment type="similarity">
    <text evidence="1">Belongs to the Mg-chelatase subunits D/I family. ComM subfamily.</text>
</comment>
<dbReference type="Pfam" id="PF01078">
    <property type="entry name" value="Mg_chelatase"/>
    <property type="match status" value="1"/>
</dbReference>
<accession>A0A7W3PP61</accession>
<comment type="caution">
    <text evidence="3">The sequence shown here is derived from an EMBL/GenBank/DDBJ whole genome shotgun (WGS) entry which is preliminary data.</text>
</comment>
<dbReference type="PANTHER" id="PTHR32039">
    <property type="entry name" value="MAGNESIUM-CHELATASE SUBUNIT CHLI"/>
    <property type="match status" value="1"/>
</dbReference>